<dbReference type="Proteomes" id="UP000000641">
    <property type="component" value="Chromosome"/>
</dbReference>
<dbReference type="RefSeq" id="WP_011751732.1">
    <property type="nucleotide sequence ID" value="NC_008698.1"/>
</dbReference>
<dbReference type="HOGENOM" id="CLU_3228028_0_0_2"/>
<organism evidence="1 2">
    <name type="scientific">Thermofilum pendens (strain DSM 2475 / Hrk 5)</name>
    <dbReference type="NCBI Taxonomy" id="368408"/>
    <lineage>
        <taxon>Archaea</taxon>
        <taxon>Thermoproteota</taxon>
        <taxon>Thermoprotei</taxon>
        <taxon>Thermofilales</taxon>
        <taxon>Thermofilaceae</taxon>
        <taxon>Thermofilum</taxon>
    </lineage>
</organism>
<dbReference type="GeneID" id="80458139"/>
<dbReference type="EMBL" id="CP000505">
    <property type="protein sequence ID" value="ABL77467.1"/>
    <property type="molecule type" value="Genomic_DNA"/>
</dbReference>
<accession>A1RW87</accession>
<proteinExistence type="predicted"/>
<keyword evidence="2" id="KW-1185">Reference proteome</keyword>
<dbReference type="AlphaFoldDB" id="A1RW87"/>
<evidence type="ECO:0000313" key="2">
    <source>
        <dbReference type="Proteomes" id="UP000000641"/>
    </source>
</evidence>
<sequence length="43" mass="4864">MKFGKAEREVDVKDTGKVVVAYDARSEWARRVAEGVLRELGLK</sequence>
<gene>
    <name evidence="1" type="ordered locus">Tpen_0057</name>
</gene>
<evidence type="ECO:0000313" key="1">
    <source>
        <dbReference type="EMBL" id="ABL77467.1"/>
    </source>
</evidence>
<protein>
    <submittedName>
        <fullName evidence="1">Uncharacterized protein</fullName>
    </submittedName>
</protein>
<name>A1RW87_THEPD</name>
<dbReference type="KEGG" id="tpe:Tpen_0057"/>
<reference evidence="2" key="1">
    <citation type="journal article" date="2008" name="J. Bacteriol.">
        <title>Genome sequence of Thermofilum pendens reveals an exceptional loss of biosynthetic pathways without genome reduction.</title>
        <authorList>
            <person name="Anderson I."/>
            <person name="Rodriguez J."/>
            <person name="Susanti D."/>
            <person name="Porat I."/>
            <person name="Reich C."/>
            <person name="Ulrich L.E."/>
            <person name="Elkins J.G."/>
            <person name="Mavromatis K."/>
            <person name="Lykidis A."/>
            <person name="Kim E."/>
            <person name="Thompson L.S."/>
            <person name="Nolan M."/>
            <person name="Land M."/>
            <person name="Copeland A."/>
            <person name="Lapidus A."/>
            <person name="Lucas S."/>
            <person name="Detter C."/>
            <person name="Zhulin I.B."/>
            <person name="Olsen G.J."/>
            <person name="Whitman W."/>
            <person name="Mukhopadhyay B."/>
            <person name="Bristow J."/>
            <person name="Kyrpides N."/>
        </authorList>
    </citation>
    <scope>NUCLEOTIDE SEQUENCE [LARGE SCALE GENOMIC DNA]</scope>
    <source>
        <strain evidence="2">DSM 2475 / Hrk 5</strain>
    </source>
</reference>
<dbReference type="EnsemblBacteria" id="ABL77467">
    <property type="protein sequence ID" value="ABL77467"/>
    <property type="gene ID" value="Tpen_0057"/>
</dbReference>